<dbReference type="AlphaFoldDB" id="G9P507"/>
<organism evidence="1 2">
    <name type="scientific">Hypocrea atroviridis (strain ATCC 20476 / IMI 206040)</name>
    <name type="common">Trichoderma atroviride</name>
    <dbReference type="NCBI Taxonomy" id="452589"/>
    <lineage>
        <taxon>Eukaryota</taxon>
        <taxon>Fungi</taxon>
        <taxon>Dikarya</taxon>
        <taxon>Ascomycota</taxon>
        <taxon>Pezizomycotina</taxon>
        <taxon>Sordariomycetes</taxon>
        <taxon>Hypocreomycetidae</taxon>
        <taxon>Hypocreales</taxon>
        <taxon>Hypocreaceae</taxon>
        <taxon>Trichoderma</taxon>
    </lineage>
</organism>
<dbReference type="Proteomes" id="UP000005426">
    <property type="component" value="Unassembled WGS sequence"/>
</dbReference>
<sequence>MDASDVRMRDCFPTAGHRSHSLQRACKELHESKHEVPSEADPRATWLLCIYITCMQTEMLIFTGRRFLRGQLAVRNWNAYHPVHG</sequence>
<name>G9P507_HYPAI</name>
<accession>G9P507</accession>
<evidence type="ECO:0000313" key="2">
    <source>
        <dbReference type="Proteomes" id="UP000005426"/>
    </source>
</evidence>
<protein>
    <submittedName>
        <fullName evidence="1">Uncharacterized protein</fullName>
    </submittedName>
</protein>
<dbReference type="HOGENOM" id="CLU_2512922_0_0_1"/>
<dbReference type="EMBL" id="ABDG02000027">
    <property type="protein sequence ID" value="EHK41247.1"/>
    <property type="molecule type" value="Genomic_DNA"/>
</dbReference>
<keyword evidence="2" id="KW-1185">Reference proteome</keyword>
<evidence type="ECO:0000313" key="1">
    <source>
        <dbReference type="EMBL" id="EHK41247.1"/>
    </source>
</evidence>
<comment type="caution">
    <text evidence="1">The sequence shown here is derived from an EMBL/GenBank/DDBJ whole genome shotgun (WGS) entry which is preliminary data.</text>
</comment>
<proteinExistence type="predicted"/>
<gene>
    <name evidence="1" type="ORF">TRIATDRAFT_301868</name>
</gene>
<reference evidence="1 2" key="1">
    <citation type="journal article" date="2011" name="Genome Biol.">
        <title>Comparative genome sequence analysis underscores mycoparasitism as the ancestral life style of Trichoderma.</title>
        <authorList>
            <person name="Kubicek C.P."/>
            <person name="Herrera-Estrella A."/>
            <person name="Seidl-Seiboth V."/>
            <person name="Martinez D.A."/>
            <person name="Druzhinina I.S."/>
            <person name="Thon M."/>
            <person name="Zeilinger S."/>
            <person name="Casas-Flores S."/>
            <person name="Horwitz B.A."/>
            <person name="Mukherjee P.K."/>
            <person name="Mukherjee M."/>
            <person name="Kredics L."/>
            <person name="Alcaraz L.D."/>
            <person name="Aerts A."/>
            <person name="Antal Z."/>
            <person name="Atanasova L."/>
            <person name="Cervantes-Badillo M.G."/>
            <person name="Challacombe J."/>
            <person name="Chertkov O."/>
            <person name="McCluskey K."/>
            <person name="Coulpier F."/>
            <person name="Deshpande N."/>
            <person name="von Doehren H."/>
            <person name="Ebbole D.J."/>
            <person name="Esquivel-Naranjo E.U."/>
            <person name="Fekete E."/>
            <person name="Flipphi M."/>
            <person name="Glaser F."/>
            <person name="Gomez-Rodriguez E.Y."/>
            <person name="Gruber S."/>
            <person name="Han C."/>
            <person name="Henrissat B."/>
            <person name="Hermosa R."/>
            <person name="Hernandez-Onate M."/>
            <person name="Karaffa L."/>
            <person name="Kosti I."/>
            <person name="Le Crom S."/>
            <person name="Lindquist E."/>
            <person name="Lucas S."/>
            <person name="Luebeck M."/>
            <person name="Luebeck P.S."/>
            <person name="Margeot A."/>
            <person name="Metz B."/>
            <person name="Misra M."/>
            <person name="Nevalainen H."/>
            <person name="Omann M."/>
            <person name="Packer N."/>
            <person name="Perrone G."/>
            <person name="Uresti-Rivera E.E."/>
            <person name="Salamov A."/>
            <person name="Schmoll M."/>
            <person name="Seiboth B."/>
            <person name="Shapiro H."/>
            <person name="Sukno S."/>
            <person name="Tamayo-Ramos J.A."/>
            <person name="Tisch D."/>
            <person name="Wiest A."/>
            <person name="Wilkinson H.H."/>
            <person name="Zhang M."/>
            <person name="Coutinho P.M."/>
            <person name="Kenerley C.M."/>
            <person name="Monte E."/>
            <person name="Baker S.E."/>
            <person name="Grigoriev I.V."/>
        </authorList>
    </citation>
    <scope>NUCLEOTIDE SEQUENCE [LARGE SCALE GENOMIC DNA]</scope>
    <source>
        <strain evidence="2">ATCC 20476 / IMI 206040</strain>
    </source>
</reference>